<dbReference type="AlphaFoldDB" id="A0A6M0RRF6"/>
<organism evidence="1 2">
    <name type="scientific">Adonisia turfae CCMR0081</name>
    <dbReference type="NCBI Taxonomy" id="2292702"/>
    <lineage>
        <taxon>Bacteria</taxon>
        <taxon>Bacillati</taxon>
        <taxon>Cyanobacteriota</taxon>
        <taxon>Adonisia</taxon>
        <taxon>Adonisia turfae</taxon>
    </lineage>
</organism>
<proteinExistence type="predicted"/>
<dbReference type="RefSeq" id="WP_163700870.1">
    <property type="nucleotide sequence ID" value="NZ_QXHD01000004.1"/>
</dbReference>
<dbReference type="Proteomes" id="UP000481033">
    <property type="component" value="Unassembled WGS sequence"/>
</dbReference>
<dbReference type="EMBL" id="QXHD01000004">
    <property type="protein sequence ID" value="NEZ58383.1"/>
    <property type="molecule type" value="Genomic_DNA"/>
</dbReference>
<keyword evidence="2" id="KW-1185">Reference proteome</keyword>
<name>A0A6M0RRF6_9CYAN</name>
<protein>
    <submittedName>
        <fullName evidence="1">Uncharacterized protein</fullName>
    </submittedName>
</protein>
<gene>
    <name evidence="1" type="ORF">DXZ20_22600</name>
</gene>
<evidence type="ECO:0000313" key="1">
    <source>
        <dbReference type="EMBL" id="NEZ58383.1"/>
    </source>
</evidence>
<accession>A0A6M0RRF6</accession>
<evidence type="ECO:0000313" key="2">
    <source>
        <dbReference type="Proteomes" id="UP000481033"/>
    </source>
</evidence>
<comment type="caution">
    <text evidence="1">The sequence shown here is derived from an EMBL/GenBank/DDBJ whole genome shotgun (WGS) entry which is preliminary data.</text>
</comment>
<reference evidence="1 2" key="1">
    <citation type="journal article" date="2020" name="Microb. Ecol.">
        <title>Ecogenomics of the Marine Benthic Filamentous Cyanobacterium Adonisia.</title>
        <authorList>
            <person name="Walter J.M."/>
            <person name="Coutinho F.H."/>
            <person name="Leomil L."/>
            <person name="Hargreaves P.I."/>
            <person name="Campeao M.E."/>
            <person name="Vieira V.V."/>
            <person name="Silva B.S."/>
            <person name="Fistarol G.O."/>
            <person name="Salomon P.S."/>
            <person name="Sawabe T."/>
            <person name="Mino S."/>
            <person name="Hosokawa M."/>
            <person name="Miyashita H."/>
            <person name="Maruyama F."/>
            <person name="van Verk M.C."/>
            <person name="Dutilh B.E."/>
            <person name="Thompson C.C."/>
            <person name="Thompson F.L."/>
        </authorList>
    </citation>
    <scope>NUCLEOTIDE SEQUENCE [LARGE SCALE GENOMIC DNA]</scope>
    <source>
        <strain evidence="1 2">CCMR0081</strain>
    </source>
</reference>
<sequence>MYSLETFTNADVSHCAVALRNLEYESQNMEDAANRIVRYIYDSFLDSRTGDQELALVRFFKTHPFRELNPQLQREAQSIAQERYVPPSTKCLTLMATAGDEPQWNSRYKSNGHQAIPLIDEDFVRQAPMVFQLIQQFGLKVSTVVDTNSSLITKSPHKAFNVFYVPTALNSPYIPAQKKFVVPYRVKSVLGFGGMLPSNELFAVILFSKTFVPDQTANRFKFISAYIRVAVESFNRSNIFASEALKD</sequence>